<evidence type="ECO:0000256" key="4">
    <source>
        <dbReference type="ARBA" id="ARBA00023136"/>
    </source>
</evidence>
<dbReference type="Proteomes" id="UP000094526">
    <property type="component" value="Unassembled WGS sequence"/>
</dbReference>
<dbReference type="CDD" id="cd17323">
    <property type="entry name" value="MFS_Tpo1_MDR_like"/>
    <property type="match status" value="1"/>
</dbReference>
<proteinExistence type="predicted"/>
<keyword evidence="4 5" id="KW-0472">Membrane</keyword>
<evidence type="ECO:0000256" key="3">
    <source>
        <dbReference type="ARBA" id="ARBA00022989"/>
    </source>
</evidence>
<dbReference type="GO" id="GO:0015244">
    <property type="term" value="F:fluconazole transmembrane transporter activity"/>
    <property type="evidence" value="ECO:0007669"/>
    <property type="project" value="TreeGrafter"/>
</dbReference>
<reference evidence="8" key="1">
    <citation type="submission" date="2015-07" db="EMBL/GenBank/DDBJ databases">
        <authorList>
            <person name="Teixeira M.M."/>
            <person name="Souza R.C."/>
            <person name="Almeida L.G."/>
            <person name="Vicente V.A."/>
            <person name="de Hoog S."/>
            <person name="Bocca A.L."/>
            <person name="de Almeida S.R."/>
            <person name="Vasconcelos A.T."/>
            <person name="Felipe M.S."/>
        </authorList>
    </citation>
    <scope>NUCLEOTIDE SEQUENCE [LARGE SCALE GENOMIC DNA]</scope>
    <source>
        <strain evidence="8">KSF</strain>
    </source>
</reference>
<dbReference type="STRING" id="86049.A0A1C1CI01"/>
<dbReference type="AlphaFoldDB" id="A0A1C1CI01"/>
<evidence type="ECO:0000256" key="1">
    <source>
        <dbReference type="ARBA" id="ARBA00004141"/>
    </source>
</evidence>
<dbReference type="PROSITE" id="PS50850">
    <property type="entry name" value="MFS"/>
    <property type="match status" value="1"/>
</dbReference>
<comment type="caution">
    <text evidence="7">The sequence shown here is derived from an EMBL/GenBank/DDBJ whole genome shotgun (WGS) entry which is preliminary data.</text>
</comment>
<organism evidence="7 8">
    <name type="scientific">Cladophialophora carrionii</name>
    <dbReference type="NCBI Taxonomy" id="86049"/>
    <lineage>
        <taxon>Eukaryota</taxon>
        <taxon>Fungi</taxon>
        <taxon>Dikarya</taxon>
        <taxon>Ascomycota</taxon>
        <taxon>Pezizomycotina</taxon>
        <taxon>Eurotiomycetes</taxon>
        <taxon>Chaetothyriomycetidae</taxon>
        <taxon>Chaetothyriales</taxon>
        <taxon>Herpotrichiellaceae</taxon>
        <taxon>Cladophialophora</taxon>
    </lineage>
</organism>
<dbReference type="VEuPathDB" id="FungiDB:CLCR_03955"/>
<evidence type="ECO:0000259" key="6">
    <source>
        <dbReference type="PROSITE" id="PS50850"/>
    </source>
</evidence>
<feature type="transmembrane region" description="Helical" evidence="5">
    <location>
        <begin position="239"/>
        <end position="259"/>
    </location>
</feature>
<dbReference type="Pfam" id="PF07690">
    <property type="entry name" value="MFS_1"/>
    <property type="match status" value="1"/>
</dbReference>
<feature type="transmembrane region" description="Helical" evidence="5">
    <location>
        <begin position="397"/>
        <end position="416"/>
    </location>
</feature>
<dbReference type="PANTHER" id="PTHR23502:SF23">
    <property type="entry name" value="FLUCONAZOLE RESISTANCE PROTEIN 1"/>
    <property type="match status" value="1"/>
</dbReference>
<keyword evidence="8" id="KW-1185">Reference proteome</keyword>
<feature type="transmembrane region" description="Helical" evidence="5">
    <location>
        <begin position="461"/>
        <end position="483"/>
    </location>
</feature>
<dbReference type="InterPro" id="IPR020846">
    <property type="entry name" value="MFS_dom"/>
</dbReference>
<evidence type="ECO:0000256" key="2">
    <source>
        <dbReference type="ARBA" id="ARBA00022692"/>
    </source>
</evidence>
<evidence type="ECO:0000313" key="8">
    <source>
        <dbReference type="Proteomes" id="UP000094526"/>
    </source>
</evidence>
<dbReference type="eggNOG" id="KOG0255">
    <property type="taxonomic scope" value="Eukaryota"/>
</dbReference>
<feature type="transmembrane region" description="Helical" evidence="5">
    <location>
        <begin position="83"/>
        <end position="105"/>
    </location>
</feature>
<dbReference type="Gene3D" id="1.20.1250.20">
    <property type="entry name" value="MFS general substrate transporter like domains"/>
    <property type="match status" value="1"/>
</dbReference>
<dbReference type="EMBL" id="LGRB01000012">
    <property type="protein sequence ID" value="OCT48096.1"/>
    <property type="molecule type" value="Genomic_DNA"/>
</dbReference>
<dbReference type="OrthoDB" id="3357846at2759"/>
<keyword evidence="2 5" id="KW-0812">Transmembrane</keyword>
<name>A0A1C1CI01_9EURO</name>
<feature type="transmembrane region" description="Helical" evidence="5">
    <location>
        <begin position="117"/>
        <end position="138"/>
    </location>
</feature>
<feature type="transmembrane region" description="Helical" evidence="5">
    <location>
        <begin position="150"/>
        <end position="170"/>
    </location>
</feature>
<feature type="transmembrane region" description="Helical" evidence="5">
    <location>
        <begin position="356"/>
        <end position="376"/>
    </location>
</feature>
<keyword evidence="3 5" id="KW-1133">Transmembrane helix</keyword>
<gene>
    <name evidence="7" type="primary">caf5</name>
    <name evidence="7" type="ORF">CLCR_03955</name>
</gene>
<sequence length="526" mass="58173">MWHQLVHDSFTGRFLRYVSRGKLFPYEGDESPAVLKRFSVKEESPVEDAESAEEGKDPLLVDWYGPDDPENPLNWSSLTKAAVTFQLCFLTFAVYVGSSIYTAGIPSLIEDFQVSQVVATLGLTVFVLGYGLGPMTFAPLSEVPAIGRNPVYILSLALFVVLQVPTALSVDIGMLLVFRFITGVLGSPALATGGASIAELYSPQKRALGIGIWGLACVCGPALGPLLGGFAAHAKGWRWTMWVLMWIAGLNLLMLLVFLPETSSKNILYRRARRLRRLTGNDKLKTKAEMAFQQVTVVKIAQMTIVRPWVLTFTEPLIFLLHMWVALIFGILFVWFESFPLVFVGIYGFSLGQTGLAFIGLLIGGLASVPPFVWYCRSVQEKQFTESGQITKPEFRLPPSMVGAICLPVCLFWFGWSARPDIHWILCICGTAFFAIGTLLVVNSVLNYLPDAYPAEIPSVMAGNAFIRFSSGAAFPLFAPAMFHRLGIGWASTLLAFLTIVFVPIPFAFYLYGEKLRKRSKRARKD</sequence>
<dbReference type="VEuPathDB" id="FungiDB:G647_08248"/>
<feature type="transmembrane region" description="Helical" evidence="5">
    <location>
        <begin position="317"/>
        <end position="336"/>
    </location>
</feature>
<feature type="transmembrane region" description="Helical" evidence="5">
    <location>
        <begin position="489"/>
        <end position="512"/>
    </location>
</feature>
<comment type="subcellular location">
    <subcellularLocation>
        <location evidence="1">Membrane</location>
        <topology evidence="1">Multi-pass membrane protein</topology>
    </subcellularLocation>
</comment>
<feature type="domain" description="Major facilitator superfamily (MFS) profile" evidence="6">
    <location>
        <begin position="83"/>
        <end position="516"/>
    </location>
</feature>
<evidence type="ECO:0000313" key="7">
    <source>
        <dbReference type="EMBL" id="OCT48096.1"/>
    </source>
</evidence>
<dbReference type="InterPro" id="IPR036259">
    <property type="entry name" value="MFS_trans_sf"/>
</dbReference>
<feature type="transmembrane region" description="Helical" evidence="5">
    <location>
        <begin position="422"/>
        <end position="449"/>
    </location>
</feature>
<dbReference type="SUPFAM" id="SSF103473">
    <property type="entry name" value="MFS general substrate transporter"/>
    <property type="match status" value="1"/>
</dbReference>
<dbReference type="GO" id="GO:0005886">
    <property type="term" value="C:plasma membrane"/>
    <property type="evidence" value="ECO:0007669"/>
    <property type="project" value="TreeGrafter"/>
</dbReference>
<dbReference type="FunFam" id="1.20.1250.20:FF:000011">
    <property type="entry name" value="MFS multidrug transporter, putative"/>
    <property type="match status" value="1"/>
</dbReference>
<dbReference type="PANTHER" id="PTHR23502">
    <property type="entry name" value="MAJOR FACILITATOR SUPERFAMILY"/>
    <property type="match status" value="1"/>
</dbReference>
<accession>A0A1C1CI01</accession>
<evidence type="ECO:0000256" key="5">
    <source>
        <dbReference type="SAM" id="Phobius"/>
    </source>
</evidence>
<dbReference type="InterPro" id="IPR011701">
    <property type="entry name" value="MFS"/>
</dbReference>
<dbReference type="GO" id="GO:1990961">
    <property type="term" value="P:xenobiotic detoxification by transmembrane export across the plasma membrane"/>
    <property type="evidence" value="ECO:0007669"/>
    <property type="project" value="TreeGrafter"/>
</dbReference>
<feature type="transmembrane region" description="Helical" evidence="5">
    <location>
        <begin position="210"/>
        <end position="233"/>
    </location>
</feature>
<protein>
    <submittedName>
        <fullName evidence="7">Caffeine resistance protein 5</fullName>
    </submittedName>
</protein>
<feature type="transmembrane region" description="Helical" evidence="5">
    <location>
        <begin position="176"/>
        <end position="198"/>
    </location>
</feature>